<dbReference type="RefSeq" id="XP_026192813.1">
    <property type="nucleotide sequence ID" value="XM_026337028.1"/>
</dbReference>
<dbReference type="OrthoDB" id="345849at2759"/>
<reference evidence="2" key="1">
    <citation type="submission" date="2025-08" db="UniProtKB">
        <authorList>
            <consortium name="RefSeq"/>
        </authorList>
    </citation>
    <scope>IDENTIFICATION</scope>
</reference>
<name>A0A6P6RY54_9EIME</name>
<dbReference type="Proteomes" id="UP000515125">
    <property type="component" value="Unplaced"/>
</dbReference>
<gene>
    <name evidence="2" type="primary">LOC113147220</name>
</gene>
<keyword evidence="1" id="KW-1185">Reference proteome</keyword>
<organism evidence="1 2">
    <name type="scientific">Cyclospora cayetanensis</name>
    <dbReference type="NCBI Taxonomy" id="88456"/>
    <lineage>
        <taxon>Eukaryota</taxon>
        <taxon>Sar</taxon>
        <taxon>Alveolata</taxon>
        <taxon>Apicomplexa</taxon>
        <taxon>Conoidasida</taxon>
        <taxon>Coccidia</taxon>
        <taxon>Eucoccidiorida</taxon>
        <taxon>Eimeriorina</taxon>
        <taxon>Eimeriidae</taxon>
        <taxon>Cyclospora</taxon>
    </lineage>
</organism>
<accession>A0A6P6RY54</accession>
<dbReference type="AlphaFoldDB" id="A0A6P6RY54"/>
<dbReference type="GeneID" id="113147220"/>
<proteinExistence type="predicted"/>
<protein>
    <submittedName>
        <fullName evidence="2">Uncharacterized protein LOC113147220</fullName>
    </submittedName>
</protein>
<evidence type="ECO:0000313" key="2">
    <source>
        <dbReference type="RefSeq" id="XP_026192813.1"/>
    </source>
</evidence>
<evidence type="ECO:0000313" key="1">
    <source>
        <dbReference type="Proteomes" id="UP000515125"/>
    </source>
</evidence>
<sequence length="293" mass="31259">MCGFRPAPASLRSSGAQPLLNFCFFAASRRFRASASPIFDFNPPFRVPHHHHRNEEEAGRSPTGQLLQRAQQPNVCVLLIGTDSCSLCTKAALSVQRIASALSLPLLCHTSAATAPAFPSPAALAAALKAFQTSVQEFPPQVHQANAKPLLLSCHDSPTAIKAPSDCAAHPSACESFADEAAESNSLPAIAPFPVFFAAPNRIDPSASKVSVELHKLSLDDTSTVAQLRLTPREEEALRAHVPVVFVGELAVSWLKFNAPAIRTAILNEGPPPLASARHGIYLLEFELSAFCT</sequence>